<dbReference type="InterPro" id="IPR027806">
    <property type="entry name" value="HARBI1_dom"/>
</dbReference>
<evidence type="ECO:0000313" key="4">
    <source>
        <dbReference type="EMBL" id="KAJ8943577.1"/>
    </source>
</evidence>
<evidence type="ECO:0000256" key="2">
    <source>
        <dbReference type="ARBA" id="ARBA00022723"/>
    </source>
</evidence>
<dbReference type="AlphaFoldDB" id="A0AAV8XYM4"/>
<protein>
    <recommendedName>
        <fullName evidence="3">DDE Tnp4 domain-containing protein</fullName>
    </recommendedName>
</protein>
<sequence length="93" mass="10295">MKKNQEKAKFIQQQNGFPGIIGCIDCTQIAIQAPPTEDDQFPGLLFYNHKGFYSINTQIVCGGDLKILAINPRCPGDHSSWLVGILAIHWSHG</sequence>
<keyword evidence="5" id="KW-1185">Reference proteome</keyword>
<dbReference type="EMBL" id="JANEYF010002668">
    <property type="protein sequence ID" value="KAJ8943577.1"/>
    <property type="molecule type" value="Genomic_DNA"/>
</dbReference>
<dbReference type="Proteomes" id="UP001162156">
    <property type="component" value="Unassembled WGS sequence"/>
</dbReference>
<feature type="domain" description="DDE Tnp4" evidence="3">
    <location>
        <begin position="24"/>
        <end position="77"/>
    </location>
</feature>
<dbReference type="PROSITE" id="PS51257">
    <property type="entry name" value="PROKAR_LIPOPROTEIN"/>
    <property type="match status" value="1"/>
</dbReference>
<dbReference type="GO" id="GO:0046872">
    <property type="term" value="F:metal ion binding"/>
    <property type="evidence" value="ECO:0007669"/>
    <property type="project" value="UniProtKB-KW"/>
</dbReference>
<comment type="caution">
    <text evidence="4">The sequence shown here is derived from an EMBL/GenBank/DDBJ whole genome shotgun (WGS) entry which is preliminary data.</text>
</comment>
<dbReference type="Pfam" id="PF13359">
    <property type="entry name" value="DDE_Tnp_4"/>
    <property type="match status" value="1"/>
</dbReference>
<evidence type="ECO:0000313" key="5">
    <source>
        <dbReference type="Proteomes" id="UP001162156"/>
    </source>
</evidence>
<keyword evidence="2" id="KW-0479">Metal-binding</keyword>
<comment type="cofactor">
    <cofactor evidence="1">
        <name>a divalent metal cation</name>
        <dbReference type="ChEBI" id="CHEBI:60240"/>
    </cofactor>
</comment>
<gene>
    <name evidence="4" type="ORF">NQ314_009702</name>
</gene>
<evidence type="ECO:0000259" key="3">
    <source>
        <dbReference type="Pfam" id="PF13359"/>
    </source>
</evidence>
<reference evidence="4" key="1">
    <citation type="journal article" date="2023" name="Insect Mol. Biol.">
        <title>Genome sequencing provides insights into the evolution of gene families encoding plant cell wall-degrading enzymes in longhorned beetles.</title>
        <authorList>
            <person name="Shin N.R."/>
            <person name="Okamura Y."/>
            <person name="Kirsch R."/>
            <person name="Pauchet Y."/>
        </authorList>
    </citation>
    <scope>NUCLEOTIDE SEQUENCE</scope>
    <source>
        <strain evidence="4">RBIC_L_NR</strain>
    </source>
</reference>
<evidence type="ECO:0000256" key="1">
    <source>
        <dbReference type="ARBA" id="ARBA00001968"/>
    </source>
</evidence>
<name>A0AAV8XYM4_9CUCU</name>
<proteinExistence type="predicted"/>
<accession>A0AAV8XYM4</accession>
<organism evidence="4 5">
    <name type="scientific">Rhamnusium bicolor</name>
    <dbReference type="NCBI Taxonomy" id="1586634"/>
    <lineage>
        <taxon>Eukaryota</taxon>
        <taxon>Metazoa</taxon>
        <taxon>Ecdysozoa</taxon>
        <taxon>Arthropoda</taxon>
        <taxon>Hexapoda</taxon>
        <taxon>Insecta</taxon>
        <taxon>Pterygota</taxon>
        <taxon>Neoptera</taxon>
        <taxon>Endopterygota</taxon>
        <taxon>Coleoptera</taxon>
        <taxon>Polyphaga</taxon>
        <taxon>Cucujiformia</taxon>
        <taxon>Chrysomeloidea</taxon>
        <taxon>Cerambycidae</taxon>
        <taxon>Lepturinae</taxon>
        <taxon>Rhagiini</taxon>
        <taxon>Rhamnusium</taxon>
    </lineage>
</organism>